<proteinExistence type="inferred from homology"/>
<reference evidence="4 5" key="1">
    <citation type="submission" date="2013-03" db="EMBL/GenBank/DDBJ databases">
        <title>The Genome Sequence of Capronia coronata CBS 617.96.</title>
        <authorList>
            <consortium name="The Broad Institute Genomics Platform"/>
            <person name="Cuomo C."/>
            <person name="de Hoog S."/>
            <person name="Gorbushina A."/>
            <person name="Walker B."/>
            <person name="Young S.K."/>
            <person name="Zeng Q."/>
            <person name="Gargeya S."/>
            <person name="Fitzgerald M."/>
            <person name="Haas B."/>
            <person name="Abouelleil A."/>
            <person name="Allen A.W."/>
            <person name="Alvarado L."/>
            <person name="Arachchi H.M."/>
            <person name="Berlin A.M."/>
            <person name="Chapman S.B."/>
            <person name="Gainer-Dewar J."/>
            <person name="Goldberg J."/>
            <person name="Griggs A."/>
            <person name="Gujja S."/>
            <person name="Hansen M."/>
            <person name="Howarth C."/>
            <person name="Imamovic A."/>
            <person name="Ireland A."/>
            <person name="Larimer J."/>
            <person name="McCowan C."/>
            <person name="Murphy C."/>
            <person name="Pearson M."/>
            <person name="Poon T.W."/>
            <person name="Priest M."/>
            <person name="Roberts A."/>
            <person name="Saif S."/>
            <person name="Shea T."/>
            <person name="Sisk P."/>
            <person name="Sykes S."/>
            <person name="Wortman J."/>
            <person name="Nusbaum C."/>
            <person name="Birren B."/>
        </authorList>
    </citation>
    <scope>NUCLEOTIDE SEQUENCE [LARGE SCALE GENOMIC DNA]</scope>
    <source>
        <strain evidence="4 5">CBS 617.96</strain>
    </source>
</reference>
<keyword evidence="5" id="KW-1185">Reference proteome</keyword>
<protein>
    <recommendedName>
        <fullName evidence="6">AMP-dependent synthetase/ligase domain-containing protein</fullName>
    </recommendedName>
</protein>
<dbReference type="RefSeq" id="XP_007719420.1">
    <property type="nucleotide sequence ID" value="XM_007721230.1"/>
</dbReference>
<dbReference type="AlphaFoldDB" id="W9Z0U3"/>
<gene>
    <name evidence="4" type="ORF">A1O1_00310</name>
</gene>
<dbReference type="InterPro" id="IPR042099">
    <property type="entry name" value="ANL_N_sf"/>
</dbReference>
<dbReference type="Proteomes" id="UP000019484">
    <property type="component" value="Unassembled WGS sequence"/>
</dbReference>
<dbReference type="GO" id="GO:0006631">
    <property type="term" value="P:fatty acid metabolic process"/>
    <property type="evidence" value="ECO:0007669"/>
    <property type="project" value="TreeGrafter"/>
</dbReference>
<dbReference type="GO" id="GO:0031956">
    <property type="term" value="F:medium-chain fatty acid-CoA ligase activity"/>
    <property type="evidence" value="ECO:0007669"/>
    <property type="project" value="TreeGrafter"/>
</dbReference>
<dbReference type="eggNOG" id="KOG1176">
    <property type="taxonomic scope" value="Eukaryota"/>
</dbReference>
<dbReference type="EMBL" id="AMWN01000001">
    <property type="protein sequence ID" value="EXJ95191.1"/>
    <property type="molecule type" value="Genomic_DNA"/>
</dbReference>
<dbReference type="Pfam" id="PF00501">
    <property type="entry name" value="AMP-binding"/>
    <property type="match status" value="1"/>
</dbReference>
<dbReference type="PROSITE" id="PS00455">
    <property type="entry name" value="AMP_BINDING"/>
    <property type="match status" value="1"/>
</dbReference>
<dbReference type="SUPFAM" id="SSF56801">
    <property type="entry name" value="Acetyl-CoA synthetase-like"/>
    <property type="match status" value="1"/>
</dbReference>
<dbReference type="STRING" id="1182541.W9Z0U3"/>
<evidence type="ECO:0000313" key="5">
    <source>
        <dbReference type="Proteomes" id="UP000019484"/>
    </source>
</evidence>
<dbReference type="Gene3D" id="3.30.300.30">
    <property type="match status" value="1"/>
</dbReference>
<dbReference type="InterPro" id="IPR000873">
    <property type="entry name" value="AMP-dep_synth/lig_dom"/>
</dbReference>
<evidence type="ECO:0000259" key="2">
    <source>
        <dbReference type="Pfam" id="PF00501"/>
    </source>
</evidence>
<dbReference type="Pfam" id="PF13193">
    <property type="entry name" value="AMP-binding_C"/>
    <property type="match status" value="1"/>
</dbReference>
<organism evidence="4 5">
    <name type="scientific">Capronia coronata CBS 617.96</name>
    <dbReference type="NCBI Taxonomy" id="1182541"/>
    <lineage>
        <taxon>Eukaryota</taxon>
        <taxon>Fungi</taxon>
        <taxon>Dikarya</taxon>
        <taxon>Ascomycota</taxon>
        <taxon>Pezizomycotina</taxon>
        <taxon>Eurotiomycetes</taxon>
        <taxon>Chaetothyriomycetidae</taxon>
        <taxon>Chaetothyriales</taxon>
        <taxon>Herpotrichiellaceae</taxon>
        <taxon>Capronia</taxon>
    </lineage>
</organism>
<dbReference type="HOGENOM" id="CLU_000022_59_11_1"/>
<comment type="caution">
    <text evidence="4">The sequence shown here is derived from an EMBL/GenBank/DDBJ whole genome shotgun (WGS) entry which is preliminary data.</text>
</comment>
<feature type="domain" description="AMP-binding enzyme C-terminal" evidence="3">
    <location>
        <begin position="516"/>
        <end position="605"/>
    </location>
</feature>
<feature type="domain" description="AMP-dependent synthetase/ligase" evidence="2">
    <location>
        <begin position="136"/>
        <end position="464"/>
    </location>
</feature>
<sequence>MSTLFGDQWNVSTRFNLVRLQALLEPYYDITTVARQWSLSKDQASPGLVVLKMKERATAKGTFDRTDFVPSHEANHILPADPLFTRLLTLAHRPNPRPAIRDVNAGTERSTAQLLSDTLRLRRVLKRGLSTQTIDDLHHGREVYISILAPGGYEFAVGVLAIMALGAAASPHSSAQPVKEAAYYVNKSRSVAVLTATPSLDLGEALAKEIRATGNPEFVSVPINGIDCEAPFPLDAIKISSNRWHDPNAPGVVIFTSGTTGPPKGAVLRRAAVMEGSMCFAQQIGLQESDVLLHLLPVHHATGIWVSFFPFIQTGACIEFRSGSFDPKWTWNRWRQGGLTHFTGVPTIYMRLMRFYQEHLVKLSAPDLETYRAAVAAFKVCLCGTSALPMPINDFWSGLMNGRRIIQRYGSTEMGVVFNMSVDPDEDVPDGSVGQVTYGVEVKLTDGDEGEVSIKSFNMFSRYLHDPQETANAHDGDGYFKSGDVARREGKYYFIVGRASVDVIKSGGYKISALDIERELLALPYIGEVMVVGVPDDEFGQRVGAVVSLRNDRVARDFFVRSKRKPKQLRLDDLRADVRSRLAGYKLPTLLRVIEDELPKSGTGKVVKKVLGPQYFPPDYTKDKAVQVWNSTKSGGRTKL</sequence>
<evidence type="ECO:0008006" key="6">
    <source>
        <dbReference type="Google" id="ProtNLM"/>
    </source>
</evidence>
<evidence type="ECO:0000256" key="1">
    <source>
        <dbReference type="ARBA" id="ARBA00006432"/>
    </source>
</evidence>
<dbReference type="InterPro" id="IPR020845">
    <property type="entry name" value="AMP-binding_CS"/>
</dbReference>
<dbReference type="InterPro" id="IPR025110">
    <property type="entry name" value="AMP-bd_C"/>
</dbReference>
<dbReference type="InterPro" id="IPR045851">
    <property type="entry name" value="AMP-bd_C_sf"/>
</dbReference>
<name>W9Z0U3_9EURO</name>
<dbReference type="PANTHER" id="PTHR43201">
    <property type="entry name" value="ACYL-COA SYNTHETASE"/>
    <property type="match status" value="1"/>
</dbReference>
<dbReference type="PANTHER" id="PTHR43201:SF8">
    <property type="entry name" value="ACYL-COA SYNTHETASE FAMILY MEMBER 3"/>
    <property type="match status" value="1"/>
</dbReference>
<dbReference type="OrthoDB" id="6614653at2759"/>
<accession>W9Z0U3</accession>
<comment type="similarity">
    <text evidence="1">Belongs to the ATP-dependent AMP-binding enzyme family.</text>
</comment>
<dbReference type="Gene3D" id="3.40.50.12780">
    <property type="entry name" value="N-terminal domain of ligase-like"/>
    <property type="match status" value="1"/>
</dbReference>
<dbReference type="GeneID" id="19155219"/>
<evidence type="ECO:0000313" key="4">
    <source>
        <dbReference type="EMBL" id="EXJ95191.1"/>
    </source>
</evidence>
<evidence type="ECO:0000259" key="3">
    <source>
        <dbReference type="Pfam" id="PF13193"/>
    </source>
</evidence>